<name>A0A5D0GA29_9FLAO</name>
<dbReference type="Pfam" id="PF14353">
    <property type="entry name" value="CpXC"/>
    <property type="match status" value="1"/>
</dbReference>
<comment type="caution">
    <text evidence="2">The sequence shown here is derived from an EMBL/GenBank/DDBJ whole genome shotgun (WGS) entry which is preliminary data.</text>
</comment>
<dbReference type="Proteomes" id="UP000324550">
    <property type="component" value="Unassembled WGS sequence"/>
</dbReference>
<dbReference type="AlphaFoldDB" id="A0A5D0GA29"/>
<evidence type="ECO:0000259" key="1">
    <source>
        <dbReference type="Pfam" id="PF14353"/>
    </source>
</evidence>
<sequence>MVKKRITKLETMSKSIIIDFTCPICNNSEKMILFTSVTAPKSQNLKEKLLNNELNMFNCTTCKSSCKIEVPILYHDINKQFAIWYSMNKSFVPAPPLNRHYLFNAKVVNDLQILKMEILLLENQILTIENKPKDEL</sequence>
<evidence type="ECO:0000313" key="2">
    <source>
        <dbReference type="EMBL" id="TYA55714.1"/>
    </source>
</evidence>
<feature type="domain" description="CpXC" evidence="1">
    <location>
        <begin position="21"/>
        <end position="88"/>
    </location>
</feature>
<gene>
    <name evidence="2" type="ORF">FVF61_07300</name>
</gene>
<dbReference type="EMBL" id="VSFC01000033">
    <property type="protein sequence ID" value="TYA55714.1"/>
    <property type="molecule type" value="Genomic_DNA"/>
</dbReference>
<proteinExistence type="predicted"/>
<accession>A0A5D0GA29</accession>
<protein>
    <recommendedName>
        <fullName evidence="1">CpXC domain-containing protein</fullName>
    </recommendedName>
</protein>
<keyword evidence="3" id="KW-1185">Reference proteome</keyword>
<organism evidence="2 3">
    <name type="scientific">Formosa maritima</name>
    <dbReference type="NCBI Taxonomy" id="2592046"/>
    <lineage>
        <taxon>Bacteria</taxon>
        <taxon>Pseudomonadati</taxon>
        <taxon>Bacteroidota</taxon>
        <taxon>Flavobacteriia</taxon>
        <taxon>Flavobacteriales</taxon>
        <taxon>Flavobacteriaceae</taxon>
        <taxon>Formosa</taxon>
    </lineage>
</organism>
<reference evidence="2 3" key="1">
    <citation type="submission" date="2019-08" db="EMBL/GenBank/DDBJ databases">
        <title>Formosa sediminis sp. nov., isolated from marine sediment.</title>
        <authorList>
            <person name="Cao W.R."/>
        </authorList>
    </citation>
    <scope>NUCLEOTIDE SEQUENCE [LARGE SCALE GENOMIC DNA]</scope>
    <source>
        <strain evidence="2 3">1494</strain>
    </source>
</reference>
<evidence type="ECO:0000313" key="3">
    <source>
        <dbReference type="Proteomes" id="UP000324550"/>
    </source>
</evidence>
<dbReference type="InterPro" id="IPR025682">
    <property type="entry name" value="CpXC_dom"/>
</dbReference>